<dbReference type="AlphaFoldDB" id="A0A8J7WXT2"/>
<dbReference type="RefSeq" id="WP_211472738.1">
    <property type="nucleotide sequence ID" value="NZ_JAGSXH010000288.1"/>
</dbReference>
<proteinExistence type="predicted"/>
<evidence type="ECO:0000313" key="2">
    <source>
        <dbReference type="EMBL" id="MBS2967069.1"/>
    </source>
</evidence>
<dbReference type="InterPro" id="IPR047654">
    <property type="entry name" value="IS1634_transpos"/>
</dbReference>
<evidence type="ECO:0000259" key="1">
    <source>
        <dbReference type="Pfam" id="PF14104"/>
    </source>
</evidence>
<dbReference type="EMBL" id="JAGSXH010000288">
    <property type="protein sequence ID" value="MBS2967069.1"/>
    <property type="molecule type" value="Genomic_DNA"/>
</dbReference>
<dbReference type="NCBIfam" id="NF033559">
    <property type="entry name" value="transpos_IS1634"/>
    <property type="match status" value="1"/>
</dbReference>
<dbReference type="Pfam" id="PF14104">
    <property type="entry name" value="DUF4277"/>
    <property type="match status" value="1"/>
</dbReference>
<keyword evidence="3" id="KW-1185">Reference proteome</keyword>
<reference evidence="2" key="1">
    <citation type="submission" date="2021-04" db="EMBL/GenBank/DDBJ databases">
        <title>Genome based classification of Actinospica acidithermotolerans sp. nov., an actinobacterium isolated from an Indonesian hot spring.</title>
        <authorList>
            <person name="Kusuma A.B."/>
            <person name="Putra K.E."/>
            <person name="Nafisah S."/>
            <person name="Loh J."/>
            <person name="Nouioui I."/>
            <person name="Goodfellow M."/>
        </authorList>
    </citation>
    <scope>NUCLEOTIDE SEQUENCE</scope>
    <source>
        <strain evidence="2">DSM 45618</strain>
    </source>
</reference>
<accession>A0A8J7WXT2</accession>
<dbReference type="InterPro" id="IPR025457">
    <property type="entry name" value="DUF4277"/>
</dbReference>
<gene>
    <name evidence="2" type="ORF">KGA66_28810</name>
</gene>
<dbReference type="Proteomes" id="UP000677913">
    <property type="component" value="Unassembled WGS sequence"/>
</dbReference>
<sequence>MNAVVEAGVKKRLGGLPAVAEILRRLDVAGIVDGLCPARTDCQLTHGQVVEVLIANRLTSPMPLQRVHEWAAAWAAEEVFGTEAELLNDDRLARALDAIAPRLDEISGTVSATAIGEFGIDVAKIHWDMTSMSVFGAYPVHEQDPAFPQIKHGHPKDRRFDLKQVQAGLGVAGDGGIPVFSKVFDGGAAEVSQVVDTMKALKQIAGPRRFLMVADSKLVSWANVTALVESGVDFTAPLPAAKVADGFYAGLDLAAAQVVDYVPDRAANLAPDARDVYRVAEDTVTIGGPRKKDTPVTLRRVLVHCTGNAAGQHQARTKRLAKATAELDKLAAGAGGRFYNTAEKIAARAGVIAKTRRVAKVLHTAIGTHPDTGKPVFTWSFDTEALAVEAAADGWYSLVTPLPTPGDPDTRTAGQVLIDYKGQSGVERRYGDFKGPLAVTPIFVQKNSRVAALIQVICLALLVFCLIERQVRQALGGDGKMTGLYPDARRVAPTARMIMYHLSTLDLHIGNILDPPTVLFAQGIHVHLLELLGIEVIQPRWTEP</sequence>
<feature type="domain" description="DUF4277" evidence="1">
    <location>
        <begin position="11"/>
        <end position="100"/>
    </location>
</feature>
<comment type="caution">
    <text evidence="2">The sequence shown here is derived from an EMBL/GenBank/DDBJ whole genome shotgun (WGS) entry which is preliminary data.</text>
</comment>
<protein>
    <submittedName>
        <fullName evidence="2">IS1634 family transposase</fullName>
    </submittedName>
</protein>
<dbReference type="PANTHER" id="PTHR34614">
    <property type="match status" value="1"/>
</dbReference>
<organism evidence="2 3">
    <name type="scientific">Actinocrinis puniceicyclus</name>
    <dbReference type="NCBI Taxonomy" id="977794"/>
    <lineage>
        <taxon>Bacteria</taxon>
        <taxon>Bacillati</taxon>
        <taxon>Actinomycetota</taxon>
        <taxon>Actinomycetes</taxon>
        <taxon>Catenulisporales</taxon>
        <taxon>Actinospicaceae</taxon>
        <taxon>Actinocrinis</taxon>
    </lineage>
</organism>
<name>A0A8J7WXT2_9ACTN</name>
<dbReference type="PANTHER" id="PTHR34614:SF2">
    <property type="entry name" value="TRANSPOSASE IS4-LIKE DOMAIN-CONTAINING PROTEIN"/>
    <property type="match status" value="1"/>
</dbReference>
<evidence type="ECO:0000313" key="3">
    <source>
        <dbReference type="Proteomes" id="UP000677913"/>
    </source>
</evidence>